<evidence type="ECO:0000313" key="1">
    <source>
        <dbReference type="EMBL" id="GHA51226.1"/>
    </source>
</evidence>
<keyword evidence="2" id="KW-1185">Reference proteome</keyword>
<dbReference type="EMBL" id="BMZF01000003">
    <property type="protein sequence ID" value="GHA51226.1"/>
    <property type="molecule type" value="Genomic_DNA"/>
</dbReference>
<evidence type="ECO:0000313" key="2">
    <source>
        <dbReference type="Proteomes" id="UP000634455"/>
    </source>
</evidence>
<proteinExistence type="predicted"/>
<sequence length="85" mass="9714">MLTNDHIEILRTEVDKLDVGASFTLEDISARHPECGTLAEFGTEVSKSIKDINDNRLDFIVYHAILPNGRPEKSDSDKIIYRRLR</sequence>
<comment type="caution">
    <text evidence="1">The sequence shown here is derived from an EMBL/GenBank/DDBJ whole genome shotgun (WGS) entry which is preliminary data.</text>
</comment>
<gene>
    <name evidence="1" type="ORF">GCM10008927_15700</name>
</gene>
<reference evidence="2" key="1">
    <citation type="journal article" date="2019" name="Int. J. Syst. Evol. Microbiol.">
        <title>The Global Catalogue of Microorganisms (GCM) 10K type strain sequencing project: providing services to taxonomists for standard genome sequencing and annotation.</title>
        <authorList>
            <consortium name="The Broad Institute Genomics Platform"/>
            <consortium name="The Broad Institute Genome Sequencing Center for Infectious Disease"/>
            <person name="Wu L."/>
            <person name="Ma J."/>
        </authorList>
    </citation>
    <scope>NUCLEOTIDE SEQUENCE [LARGE SCALE GENOMIC DNA]</scope>
    <source>
        <strain evidence="2">KCTC 32465</strain>
    </source>
</reference>
<dbReference type="RefSeq" id="WP_189640031.1">
    <property type="nucleotide sequence ID" value="NZ_BMZF01000003.1"/>
</dbReference>
<accession>A0ABQ3D5D7</accession>
<protein>
    <submittedName>
        <fullName evidence="1">Uncharacterized protein</fullName>
    </submittedName>
</protein>
<dbReference type="Proteomes" id="UP000634455">
    <property type="component" value="Unassembled WGS sequence"/>
</dbReference>
<name>A0ABQ3D5D7_9RHOB</name>
<organism evidence="1 2">
    <name type="scientific">Paramylibacter ulvae</name>
    <dbReference type="NCBI Taxonomy" id="1651968"/>
    <lineage>
        <taxon>Bacteria</taxon>
        <taxon>Pseudomonadati</taxon>
        <taxon>Pseudomonadota</taxon>
        <taxon>Alphaproteobacteria</taxon>
        <taxon>Rhodobacterales</taxon>
        <taxon>Paracoccaceae</taxon>
        <taxon>Paramylibacter</taxon>
    </lineage>
</organism>